<dbReference type="InterPro" id="IPR016035">
    <property type="entry name" value="Acyl_Trfase/lysoPLipase"/>
</dbReference>
<organism evidence="9 10">
    <name type="scientific">Marinobacterium halophilum</name>
    <dbReference type="NCBI Taxonomy" id="267374"/>
    <lineage>
        <taxon>Bacteria</taxon>
        <taxon>Pseudomonadati</taxon>
        <taxon>Pseudomonadota</taxon>
        <taxon>Gammaproteobacteria</taxon>
        <taxon>Oceanospirillales</taxon>
        <taxon>Oceanospirillaceae</taxon>
        <taxon>Marinobacterium</taxon>
    </lineage>
</organism>
<evidence type="ECO:0000256" key="3">
    <source>
        <dbReference type="ARBA" id="ARBA00022679"/>
    </source>
</evidence>
<keyword evidence="10" id="KW-1185">Reference proteome</keyword>
<dbReference type="GO" id="GO:0006633">
    <property type="term" value="P:fatty acid biosynthetic process"/>
    <property type="evidence" value="ECO:0007669"/>
    <property type="project" value="TreeGrafter"/>
</dbReference>
<dbReference type="EC" id="2.3.1.39" evidence="1 6"/>
<sequence length="333" mass="34452">MAFKSCVLLRQNAGFMSLVQNGEAMSQTLAFVFPGQGSQQLGMLSELAAAHPVIQQTFAEASEALGFDLWKMTQDGPEEALNSTENTQPALLTAGVALWRLWLEQGGTQPAVMAGHSLGEYTALVCAGALSLADGVRLVKLRGEYMQQAVPAGTGAMAAILGLGDDAIAEACATAAQGGVVSPVNYNCPGQVVIAGEKEAVERGIEACKAAGAKRAIPLPVSVPSHCALMQPAAEQLAQALSAIDLRQPSIPVVQNVAAEVPQDVETLQKNLVAQLYSPVLWTASVQAMVAEGVDTLIECGPGKVLTGLNKKIDRALIGVSISDPAGLEKALG</sequence>
<dbReference type="InterPro" id="IPR001227">
    <property type="entry name" value="Ac_transferase_dom_sf"/>
</dbReference>
<evidence type="ECO:0000313" key="9">
    <source>
        <dbReference type="EMBL" id="PSL09999.1"/>
    </source>
</evidence>
<comment type="catalytic activity">
    <reaction evidence="5 6">
        <text>holo-[ACP] + malonyl-CoA = malonyl-[ACP] + CoA</text>
        <dbReference type="Rhea" id="RHEA:41792"/>
        <dbReference type="Rhea" id="RHEA-COMP:9623"/>
        <dbReference type="Rhea" id="RHEA-COMP:9685"/>
        <dbReference type="ChEBI" id="CHEBI:57287"/>
        <dbReference type="ChEBI" id="CHEBI:57384"/>
        <dbReference type="ChEBI" id="CHEBI:64479"/>
        <dbReference type="ChEBI" id="CHEBI:78449"/>
        <dbReference type="EC" id="2.3.1.39"/>
    </reaction>
</comment>
<evidence type="ECO:0000256" key="7">
    <source>
        <dbReference type="PIRSR" id="PIRSR000446-1"/>
    </source>
</evidence>
<dbReference type="Gene3D" id="3.30.70.250">
    <property type="entry name" value="Malonyl-CoA ACP transacylase, ACP-binding"/>
    <property type="match status" value="1"/>
</dbReference>
<evidence type="ECO:0000256" key="4">
    <source>
        <dbReference type="ARBA" id="ARBA00023315"/>
    </source>
</evidence>
<evidence type="ECO:0000256" key="5">
    <source>
        <dbReference type="ARBA" id="ARBA00048462"/>
    </source>
</evidence>
<evidence type="ECO:0000256" key="2">
    <source>
        <dbReference type="ARBA" id="ARBA00018953"/>
    </source>
</evidence>
<dbReference type="InterPro" id="IPR050858">
    <property type="entry name" value="Mal-CoA-ACP_Trans/PKS_FabD"/>
</dbReference>
<dbReference type="GO" id="GO:0005829">
    <property type="term" value="C:cytosol"/>
    <property type="evidence" value="ECO:0007669"/>
    <property type="project" value="TreeGrafter"/>
</dbReference>
<comment type="caution">
    <text evidence="9">The sequence shown here is derived from an EMBL/GenBank/DDBJ whole genome shotgun (WGS) entry which is preliminary data.</text>
</comment>
<dbReference type="PIRSF" id="PIRSF000446">
    <property type="entry name" value="Mct"/>
    <property type="match status" value="1"/>
</dbReference>
<dbReference type="InterPro" id="IPR024925">
    <property type="entry name" value="Malonyl_CoA-ACP_transAc"/>
</dbReference>
<keyword evidence="4 6" id="KW-0012">Acyltransferase</keyword>
<dbReference type="SMART" id="SM00827">
    <property type="entry name" value="PKS_AT"/>
    <property type="match status" value="1"/>
</dbReference>
<dbReference type="InterPro" id="IPR014043">
    <property type="entry name" value="Acyl_transferase_dom"/>
</dbReference>
<keyword evidence="3 6" id="KW-0808">Transferase</keyword>
<accession>A0A2P8EKN2</accession>
<dbReference type="Proteomes" id="UP000242133">
    <property type="component" value="Unassembled WGS sequence"/>
</dbReference>
<dbReference type="GO" id="GO:0004314">
    <property type="term" value="F:[acyl-carrier-protein] S-malonyltransferase activity"/>
    <property type="evidence" value="ECO:0007669"/>
    <property type="project" value="UniProtKB-EC"/>
</dbReference>
<feature type="active site" evidence="7">
    <location>
        <position position="226"/>
    </location>
</feature>
<evidence type="ECO:0000256" key="1">
    <source>
        <dbReference type="ARBA" id="ARBA00013258"/>
    </source>
</evidence>
<dbReference type="Gene3D" id="3.40.366.10">
    <property type="entry name" value="Malonyl-Coenzyme A Acyl Carrier Protein, domain 2"/>
    <property type="match status" value="1"/>
</dbReference>
<dbReference type="PANTHER" id="PTHR42681:SF1">
    <property type="entry name" value="MALONYL-COA-ACYL CARRIER PROTEIN TRANSACYLASE, MITOCHONDRIAL"/>
    <property type="match status" value="1"/>
</dbReference>
<dbReference type="EMBL" id="PYGI01000028">
    <property type="protein sequence ID" value="PSL09999.1"/>
    <property type="molecule type" value="Genomic_DNA"/>
</dbReference>
<dbReference type="SUPFAM" id="SSF52151">
    <property type="entry name" value="FabD/lysophospholipase-like"/>
    <property type="match status" value="1"/>
</dbReference>
<dbReference type="FunFam" id="3.30.70.250:FF:000001">
    <property type="entry name" value="Malonyl CoA-acyl carrier protein transacylase"/>
    <property type="match status" value="1"/>
</dbReference>
<name>A0A2P8EKN2_9GAMM</name>
<dbReference type="InterPro" id="IPR004410">
    <property type="entry name" value="Malonyl_CoA-ACP_transAc_FabD"/>
</dbReference>
<feature type="domain" description="Malonyl-CoA:ACP transacylase (MAT)" evidence="8">
    <location>
        <begin position="32"/>
        <end position="325"/>
    </location>
</feature>
<dbReference type="Pfam" id="PF00698">
    <property type="entry name" value="Acyl_transf_1"/>
    <property type="match status" value="1"/>
</dbReference>
<evidence type="ECO:0000259" key="8">
    <source>
        <dbReference type="SMART" id="SM00827"/>
    </source>
</evidence>
<comment type="similarity">
    <text evidence="6">Belongs to the fabD family.</text>
</comment>
<reference evidence="9 10" key="1">
    <citation type="submission" date="2018-03" db="EMBL/GenBank/DDBJ databases">
        <title>Genomic Encyclopedia of Archaeal and Bacterial Type Strains, Phase II (KMG-II): from individual species to whole genera.</title>
        <authorList>
            <person name="Goeker M."/>
        </authorList>
    </citation>
    <scope>NUCLEOTIDE SEQUENCE [LARGE SCALE GENOMIC DNA]</scope>
    <source>
        <strain evidence="9 10">DSM 17586</strain>
    </source>
</reference>
<dbReference type="NCBIfam" id="TIGR00128">
    <property type="entry name" value="fabD"/>
    <property type="match status" value="1"/>
</dbReference>
<dbReference type="AlphaFoldDB" id="A0A2P8EKN2"/>
<feature type="active site" evidence="7">
    <location>
        <position position="117"/>
    </location>
</feature>
<evidence type="ECO:0000313" key="10">
    <source>
        <dbReference type="Proteomes" id="UP000242133"/>
    </source>
</evidence>
<gene>
    <name evidence="9" type="ORF">CLV44_12825</name>
</gene>
<evidence type="ECO:0000256" key="6">
    <source>
        <dbReference type="PIRNR" id="PIRNR000446"/>
    </source>
</evidence>
<dbReference type="PANTHER" id="PTHR42681">
    <property type="entry name" value="MALONYL-COA-ACYL CARRIER PROTEIN TRANSACYLASE, MITOCHONDRIAL"/>
    <property type="match status" value="1"/>
</dbReference>
<dbReference type="SUPFAM" id="SSF55048">
    <property type="entry name" value="Probable ACP-binding domain of malonyl-CoA ACP transacylase"/>
    <property type="match status" value="1"/>
</dbReference>
<dbReference type="InterPro" id="IPR016036">
    <property type="entry name" value="Malonyl_transacylase_ACP-bd"/>
</dbReference>
<protein>
    <recommendedName>
        <fullName evidence="2 6">Malonyl CoA-acyl carrier protein transacylase</fullName>
        <ecNumber evidence="1 6">2.3.1.39</ecNumber>
    </recommendedName>
</protein>
<proteinExistence type="inferred from homology"/>